<dbReference type="Gene3D" id="2.60.120.10">
    <property type="entry name" value="Jelly Rolls"/>
    <property type="match status" value="1"/>
</dbReference>
<evidence type="ECO:0000313" key="2">
    <source>
        <dbReference type="EMBL" id="RPF28848.1"/>
    </source>
</evidence>
<reference evidence="2 3" key="1">
    <citation type="submission" date="2018-11" db="EMBL/GenBank/DDBJ databases">
        <title>Sequencing the genomes of 1000 actinobacteria strains.</title>
        <authorList>
            <person name="Klenk H.-P."/>
        </authorList>
    </citation>
    <scope>NUCLEOTIDE SEQUENCE [LARGE SCALE GENOMIC DNA]</scope>
    <source>
        <strain evidence="2 3">DSM 14418</strain>
    </source>
</reference>
<dbReference type="SMART" id="SM00100">
    <property type="entry name" value="cNMP"/>
    <property type="match status" value="1"/>
</dbReference>
<dbReference type="Proteomes" id="UP000280726">
    <property type="component" value="Unassembled WGS sequence"/>
</dbReference>
<dbReference type="Pfam" id="PF00027">
    <property type="entry name" value="cNMP_binding"/>
    <property type="match status" value="1"/>
</dbReference>
<dbReference type="CDD" id="cd00038">
    <property type="entry name" value="CAP_ED"/>
    <property type="match status" value="1"/>
</dbReference>
<dbReference type="InterPro" id="IPR014710">
    <property type="entry name" value="RmlC-like_jellyroll"/>
</dbReference>
<keyword evidence="3" id="KW-1185">Reference proteome</keyword>
<proteinExistence type="predicted"/>
<dbReference type="RefSeq" id="WP_123919355.1">
    <property type="nucleotide sequence ID" value="NZ_RKRA01000001.1"/>
</dbReference>
<dbReference type="PROSITE" id="PS50042">
    <property type="entry name" value="CNMP_BINDING_3"/>
    <property type="match status" value="1"/>
</dbReference>
<evidence type="ECO:0000313" key="3">
    <source>
        <dbReference type="Proteomes" id="UP000280726"/>
    </source>
</evidence>
<feature type="domain" description="Cyclic nucleotide-binding" evidence="1">
    <location>
        <begin position="244"/>
        <end position="311"/>
    </location>
</feature>
<protein>
    <submittedName>
        <fullName evidence="2">Cyclic nucleotide-binding protein</fullName>
    </submittedName>
</protein>
<dbReference type="AlphaFoldDB" id="A0A3N4ZTS3"/>
<comment type="caution">
    <text evidence="2">The sequence shown here is derived from an EMBL/GenBank/DDBJ whole genome shotgun (WGS) entry which is preliminary data.</text>
</comment>
<evidence type="ECO:0000259" key="1">
    <source>
        <dbReference type="PROSITE" id="PS50042"/>
    </source>
</evidence>
<gene>
    <name evidence="2" type="ORF">EDD32_3394</name>
</gene>
<organism evidence="2 3">
    <name type="scientific">Georgenia muralis</name>
    <dbReference type="NCBI Taxonomy" id="154117"/>
    <lineage>
        <taxon>Bacteria</taxon>
        <taxon>Bacillati</taxon>
        <taxon>Actinomycetota</taxon>
        <taxon>Actinomycetes</taxon>
        <taxon>Micrococcales</taxon>
        <taxon>Bogoriellaceae</taxon>
        <taxon>Georgenia</taxon>
    </lineage>
</organism>
<dbReference type="InterPro" id="IPR000595">
    <property type="entry name" value="cNMP-bd_dom"/>
</dbReference>
<dbReference type="SUPFAM" id="SSF51206">
    <property type="entry name" value="cAMP-binding domain-like"/>
    <property type="match status" value="1"/>
</dbReference>
<dbReference type="OrthoDB" id="41390at2"/>
<sequence>MRVESTITSLSWIPSDSMRGWLKAGMDLGLSHYDAPPVDHLSGAEEVHRLRADDRFRFANVLSAWADFDETGTPLEWGFAPESGVVMGSTTVRVASVGATFGGYALPTLREEPVVEQGSVHFTQTVGGRTGVPLPRPVPHAPFAMWQAPIVWTTLALTLHPDGQVDVAMPGASAFPRHWVYGPDGALSLKSGLTDLDSWLAHSFGPRTPWGNLDSEALVVEAESALERQLSGGIMHGGERPEIRRLPAGATVTRQGEPGTEIYLVLDGVLTVDVDGREIAQVGPGAVLGERAVLEGGTRTSTLTALTPVRLAVAAADRLDMEKLRAVAELHHREDDER</sequence>
<name>A0A3N4ZTS3_9MICO</name>
<dbReference type="EMBL" id="RKRA01000001">
    <property type="protein sequence ID" value="RPF28848.1"/>
    <property type="molecule type" value="Genomic_DNA"/>
</dbReference>
<accession>A0A3N4ZTS3</accession>
<dbReference type="InterPro" id="IPR018490">
    <property type="entry name" value="cNMP-bd_dom_sf"/>
</dbReference>